<evidence type="ECO:0000259" key="1">
    <source>
        <dbReference type="Pfam" id="PF00561"/>
    </source>
</evidence>
<dbReference type="GO" id="GO:0016787">
    <property type="term" value="F:hydrolase activity"/>
    <property type="evidence" value="ECO:0007669"/>
    <property type="project" value="UniProtKB-KW"/>
</dbReference>
<dbReference type="Gene3D" id="3.40.50.1820">
    <property type="entry name" value="alpha/beta hydrolase"/>
    <property type="match status" value="1"/>
</dbReference>
<dbReference type="HOGENOM" id="CLU_020336_49_1_1"/>
<proteinExistence type="predicted"/>
<evidence type="ECO:0000313" key="3">
    <source>
        <dbReference type="Proteomes" id="UP000030672"/>
    </source>
</evidence>
<gene>
    <name evidence="2" type="ORF">M437DRAFT_54267</name>
</gene>
<feature type="domain" description="AB hydrolase-1" evidence="1">
    <location>
        <begin position="27"/>
        <end position="280"/>
    </location>
</feature>
<dbReference type="RefSeq" id="XP_040877484.1">
    <property type="nucleotide sequence ID" value="XM_041022657.1"/>
</dbReference>
<dbReference type="EMBL" id="KL584842">
    <property type="protein sequence ID" value="KEQ60461.1"/>
    <property type="molecule type" value="Genomic_DNA"/>
</dbReference>
<dbReference type="Proteomes" id="UP000030672">
    <property type="component" value="Unassembled WGS sequence"/>
</dbReference>
<dbReference type="InterPro" id="IPR029058">
    <property type="entry name" value="AB_hydrolase_fold"/>
</dbReference>
<dbReference type="PANTHER" id="PTHR43433:SF5">
    <property type="entry name" value="AB HYDROLASE-1 DOMAIN-CONTAINING PROTEIN"/>
    <property type="match status" value="1"/>
</dbReference>
<dbReference type="SUPFAM" id="SSF53474">
    <property type="entry name" value="alpha/beta-Hydrolases"/>
    <property type="match status" value="1"/>
</dbReference>
<dbReference type="InterPro" id="IPR050471">
    <property type="entry name" value="AB_hydrolase"/>
</dbReference>
<sequence>MSAKQIKDCIQTEAGAIEAKVLGSGTPILVIHGSPGGIDSAIAMSRFLLDQEGEFQTICLSRMDYLNTPLSKDDSSINAEADLIAALLDTLNISRAGVLAWSGGGPVAFQLAARHPTRVSCVMAIATVSSKYIPPKPCIIDRIMFGTRFGEHVIKYLASHAPDHIVAQALEQEGSLGRDELQTQIAHVLANSSQRQLILDTAVTVNIGNERKAGWKNDMADFAAIGRLDLEQIECSVLLVHGDADTDAPLHYSQDAHQRLRNSELVTIPRGTHLGFYAHPQACEMQARAKEWFQYHAKEAEEH</sequence>
<reference evidence="2 3" key="1">
    <citation type="journal article" date="2014" name="BMC Genomics">
        <title>Genome sequencing of four Aureobasidium pullulans varieties: biotechnological potential, stress tolerance, and description of new species.</title>
        <authorList>
            <person name="Gostin Ar C."/>
            <person name="Ohm R.A."/>
            <person name="Kogej T."/>
            <person name="Sonjak S."/>
            <person name="Turk M."/>
            <person name="Zajc J."/>
            <person name="Zalar P."/>
            <person name="Grube M."/>
            <person name="Sun H."/>
            <person name="Han J."/>
            <person name="Sharma A."/>
            <person name="Chiniquy J."/>
            <person name="Ngan C.Y."/>
            <person name="Lipzen A."/>
            <person name="Barry K."/>
            <person name="Grigoriev I.V."/>
            <person name="Gunde-Cimerman N."/>
        </authorList>
    </citation>
    <scope>NUCLEOTIDE SEQUENCE [LARGE SCALE GENOMIC DNA]</scope>
    <source>
        <strain evidence="2 3">CBS 110374</strain>
    </source>
</reference>
<organism evidence="2 3">
    <name type="scientific">Aureobasidium melanogenum (strain CBS 110374)</name>
    <name type="common">Aureobasidium pullulans var. melanogenum</name>
    <dbReference type="NCBI Taxonomy" id="1043003"/>
    <lineage>
        <taxon>Eukaryota</taxon>
        <taxon>Fungi</taxon>
        <taxon>Dikarya</taxon>
        <taxon>Ascomycota</taxon>
        <taxon>Pezizomycotina</taxon>
        <taxon>Dothideomycetes</taxon>
        <taxon>Dothideomycetidae</taxon>
        <taxon>Dothideales</taxon>
        <taxon>Saccotheciaceae</taxon>
        <taxon>Aureobasidium</taxon>
    </lineage>
</organism>
<dbReference type="GeneID" id="63916030"/>
<name>A0A074WD97_AURM1</name>
<keyword evidence="2" id="KW-0378">Hydrolase</keyword>
<dbReference type="AlphaFoldDB" id="A0A074WD97"/>
<accession>A0A074WD97</accession>
<dbReference type="PANTHER" id="PTHR43433">
    <property type="entry name" value="HYDROLASE, ALPHA/BETA FOLD FAMILY PROTEIN"/>
    <property type="match status" value="1"/>
</dbReference>
<dbReference type="Pfam" id="PF00561">
    <property type="entry name" value="Abhydrolase_1"/>
    <property type="match status" value="1"/>
</dbReference>
<keyword evidence="3" id="KW-1185">Reference proteome</keyword>
<evidence type="ECO:0000313" key="2">
    <source>
        <dbReference type="EMBL" id="KEQ60461.1"/>
    </source>
</evidence>
<protein>
    <submittedName>
        <fullName evidence="2">Alpha/beta hydrolase fold protein</fullName>
    </submittedName>
</protein>
<dbReference type="InterPro" id="IPR000073">
    <property type="entry name" value="AB_hydrolase_1"/>
</dbReference>